<dbReference type="PANTHER" id="PTHR24148:SF64">
    <property type="entry name" value="HETEROKARYON INCOMPATIBILITY DOMAIN-CONTAINING PROTEIN"/>
    <property type="match status" value="1"/>
</dbReference>
<comment type="caution">
    <text evidence="1">The sequence shown here is derived from an EMBL/GenBank/DDBJ whole genome shotgun (WGS) entry which is preliminary data.</text>
</comment>
<gene>
    <name evidence="1" type="ORF">GOP47_0014596</name>
</gene>
<proteinExistence type="predicted"/>
<sequence>MVLKSEISYNETGYPKRVVDVAATVASKGGLFFVEPSDWNFHIISHTWTDSARALKERCEEILVGMGWTRDMDPEGHIYTTAFNDPSLFAGLSYYDELIDFLSLLQSDGVEKVWLDVISTNQYDAIETATEMVNMGGFYGLSLGCYVAPHGIGSSNGYQVLDSGTKIPRWFSRVWTFQESVLPAKIYFIVEKFDDTIIDYIKKVSNSHLHDKVWIDWDDNAAYEDEITDGKLYVSGSGDKSRRKFPKSTNLYALGAKAYFEMMGTCLGVHVHGLEDLSPKLFEDFYEAFGEISSGDQEIYLETVVKQVRVRNASSEEDRVLGILGLMGFKDVHSLEKNRGLSAQIVSLAQLLFSEKGAVEHLLLNLCAAEYEGYEVNGISWAPDLTADPDDSRAQFRRYFIDNVILKQYEAEVMGVGADGSLELKAQIVTGNLVRTDDASGISYYLKVGSLVITLSHDTDLDHNLPIHTYYKDENARAWLGGMMIAAPNIHKMKTYPTNQKHLPICDITLVYLGNTHHDPHKRGSTCVLMACIPIGANTLHKIGILHPQASLAIRARRLFLSPRSLVTVGGVGGDLSPYLEKECQAALQSFNTA</sequence>
<dbReference type="PANTHER" id="PTHR24148">
    <property type="entry name" value="ANKYRIN REPEAT DOMAIN-CONTAINING PROTEIN 39 HOMOLOG-RELATED"/>
    <property type="match status" value="1"/>
</dbReference>
<organism evidence="1 2">
    <name type="scientific">Adiantum capillus-veneris</name>
    <name type="common">Maidenhair fern</name>
    <dbReference type="NCBI Taxonomy" id="13818"/>
    <lineage>
        <taxon>Eukaryota</taxon>
        <taxon>Viridiplantae</taxon>
        <taxon>Streptophyta</taxon>
        <taxon>Embryophyta</taxon>
        <taxon>Tracheophyta</taxon>
        <taxon>Polypodiopsida</taxon>
        <taxon>Polypodiidae</taxon>
        <taxon>Polypodiales</taxon>
        <taxon>Pteridineae</taxon>
        <taxon>Pteridaceae</taxon>
        <taxon>Vittarioideae</taxon>
        <taxon>Adiantum</taxon>
    </lineage>
</organism>
<protein>
    <submittedName>
        <fullName evidence="1">Uncharacterized protein</fullName>
    </submittedName>
</protein>
<evidence type="ECO:0000313" key="1">
    <source>
        <dbReference type="EMBL" id="KAI5070253.1"/>
    </source>
</evidence>
<keyword evidence="2" id="KW-1185">Reference proteome</keyword>
<evidence type="ECO:0000313" key="2">
    <source>
        <dbReference type="Proteomes" id="UP000886520"/>
    </source>
</evidence>
<dbReference type="EMBL" id="JABFUD020000014">
    <property type="protein sequence ID" value="KAI5070253.1"/>
    <property type="molecule type" value="Genomic_DNA"/>
</dbReference>
<dbReference type="Proteomes" id="UP000886520">
    <property type="component" value="Chromosome 14"/>
</dbReference>
<accession>A0A9D4ZCB3</accession>
<name>A0A9D4ZCB3_ADICA</name>
<dbReference type="OrthoDB" id="5122891at2759"/>
<dbReference type="AlphaFoldDB" id="A0A9D4ZCB3"/>
<dbReference type="InterPro" id="IPR052895">
    <property type="entry name" value="HetReg/Transcr_Mod"/>
</dbReference>
<reference evidence="1" key="1">
    <citation type="submission" date="2021-01" db="EMBL/GenBank/DDBJ databases">
        <title>Adiantum capillus-veneris genome.</title>
        <authorList>
            <person name="Fang Y."/>
            <person name="Liao Q."/>
        </authorList>
    </citation>
    <scope>NUCLEOTIDE SEQUENCE</scope>
    <source>
        <strain evidence="1">H3</strain>
        <tissue evidence="1">Leaf</tissue>
    </source>
</reference>